<dbReference type="EMBL" id="BMED01000002">
    <property type="protein sequence ID" value="GGC71474.1"/>
    <property type="molecule type" value="Genomic_DNA"/>
</dbReference>
<reference evidence="3" key="1">
    <citation type="journal article" date="2014" name="Int. J. Syst. Evol. Microbiol.">
        <title>Complete genome sequence of Corynebacterium casei LMG S-19264T (=DSM 44701T), isolated from a smear-ripened cheese.</title>
        <authorList>
            <consortium name="US DOE Joint Genome Institute (JGI-PGF)"/>
            <person name="Walter F."/>
            <person name="Albersmeier A."/>
            <person name="Kalinowski J."/>
            <person name="Ruckert C."/>
        </authorList>
    </citation>
    <scope>NUCLEOTIDE SEQUENCE</scope>
    <source>
        <strain evidence="3">CGMCC 1.10998</strain>
    </source>
</reference>
<protein>
    <recommendedName>
        <fullName evidence="2">AFL C-terminal domain-containing protein</fullName>
    </recommendedName>
</protein>
<feature type="domain" description="AFL C-terminal" evidence="2">
    <location>
        <begin position="276"/>
        <end position="385"/>
    </location>
</feature>
<name>A0A916XHT5_9BURK</name>
<dbReference type="Proteomes" id="UP000637423">
    <property type="component" value="Unassembled WGS sequence"/>
</dbReference>
<gene>
    <name evidence="3" type="ORF">GCM10011396_18180</name>
</gene>
<dbReference type="PROSITE" id="PS51257">
    <property type="entry name" value="PROKAR_LIPOPROTEIN"/>
    <property type="match status" value="1"/>
</dbReference>
<dbReference type="GO" id="GO:0016042">
    <property type="term" value="P:lipid catabolic process"/>
    <property type="evidence" value="ECO:0007669"/>
    <property type="project" value="InterPro"/>
</dbReference>
<dbReference type="GO" id="GO:0016787">
    <property type="term" value="F:hydrolase activity"/>
    <property type="evidence" value="ECO:0007669"/>
    <property type="project" value="InterPro"/>
</dbReference>
<dbReference type="Pfam" id="PF18067">
    <property type="entry name" value="Lipase_C"/>
    <property type="match status" value="1"/>
</dbReference>
<dbReference type="InterPro" id="IPR002918">
    <property type="entry name" value="Lipase_EstA/Esterase_EstB"/>
</dbReference>
<evidence type="ECO:0000313" key="4">
    <source>
        <dbReference type="Proteomes" id="UP000637423"/>
    </source>
</evidence>
<dbReference type="AlphaFoldDB" id="A0A916XHT5"/>
<comment type="caution">
    <text evidence="3">The sequence shown here is derived from an EMBL/GenBank/DDBJ whole genome shotgun (WGS) entry which is preliminary data.</text>
</comment>
<dbReference type="Gene3D" id="2.60.40.2190">
    <property type="match status" value="1"/>
</dbReference>
<dbReference type="Gene3D" id="3.40.50.1820">
    <property type="entry name" value="alpha/beta hydrolase"/>
    <property type="match status" value="1"/>
</dbReference>
<dbReference type="InterPro" id="IPR029058">
    <property type="entry name" value="AB_hydrolase_fold"/>
</dbReference>
<evidence type="ECO:0000259" key="2">
    <source>
        <dbReference type="Pfam" id="PF18067"/>
    </source>
</evidence>
<sequence length="472" mass="50635">MQKRRMLLRATILLPLALLGACNTPAKIQSSSTIKPPLVFVHGNGDTAALWQTTLWRYESNGWPSDRLYAIDFPYPLARDEDDKSQAGRTSTAEQMDYLQKEVDKILETTGADKVILIANSRGGNAVRNLVLKEYQAGPGAIKVSHAILGGTPNHGVWAIKGFRETNEFSGTGPFLSRLNAEKNKAGDEVTGPVKWLTIRSDNNDKFAQPDGVWIGAKGTATNITYAGPELKGATNITISGIDHRETSYSPAAFTASYQFITGLAPATTEIKPESSIQLSGKVTGLGVNSSDASTGNFSNNLPLPGAHLDIYLVEDSQGKAAGSRKGSAAYSQQIGSDGKWGPFDAKPGIAYEFVIAAPGYATTHIYRSPFPRSSDIIHLRAERIADADKGAKSIVIMTRPRGYLDSARDNMLFDGKLPPGLPPSGAGISASKLKLDSVEPRSISAEFNGEKVSGLTWDAQQGHLVFLEISQ</sequence>
<keyword evidence="1" id="KW-0732">Signal</keyword>
<evidence type="ECO:0000313" key="3">
    <source>
        <dbReference type="EMBL" id="GGC71474.1"/>
    </source>
</evidence>
<dbReference type="InterPro" id="IPR040664">
    <property type="entry name" value="AFL_C"/>
</dbReference>
<feature type="signal peptide" evidence="1">
    <location>
        <begin position="1"/>
        <end position="26"/>
    </location>
</feature>
<reference evidence="3" key="2">
    <citation type="submission" date="2020-09" db="EMBL/GenBank/DDBJ databases">
        <authorList>
            <person name="Sun Q."/>
            <person name="Zhou Y."/>
        </authorList>
    </citation>
    <scope>NUCLEOTIDE SEQUENCE</scope>
    <source>
        <strain evidence="3">CGMCC 1.10998</strain>
    </source>
</reference>
<proteinExistence type="predicted"/>
<dbReference type="Pfam" id="PF01674">
    <property type="entry name" value="Lipase_2"/>
    <property type="match status" value="1"/>
</dbReference>
<dbReference type="SUPFAM" id="SSF53474">
    <property type="entry name" value="alpha/beta-Hydrolases"/>
    <property type="match status" value="1"/>
</dbReference>
<dbReference type="RefSeq" id="WP_188566756.1">
    <property type="nucleotide sequence ID" value="NZ_BMED01000002.1"/>
</dbReference>
<accession>A0A916XHT5</accession>
<keyword evidence="4" id="KW-1185">Reference proteome</keyword>
<evidence type="ECO:0000256" key="1">
    <source>
        <dbReference type="SAM" id="SignalP"/>
    </source>
</evidence>
<feature type="chain" id="PRO_5036743284" description="AFL C-terminal domain-containing protein" evidence="1">
    <location>
        <begin position="27"/>
        <end position="472"/>
    </location>
</feature>
<organism evidence="3 4">
    <name type="scientific">Undibacterium terreum</name>
    <dbReference type="NCBI Taxonomy" id="1224302"/>
    <lineage>
        <taxon>Bacteria</taxon>
        <taxon>Pseudomonadati</taxon>
        <taxon>Pseudomonadota</taxon>
        <taxon>Betaproteobacteria</taxon>
        <taxon>Burkholderiales</taxon>
        <taxon>Oxalobacteraceae</taxon>
        <taxon>Undibacterium</taxon>
    </lineage>
</organism>